<dbReference type="AlphaFoldDB" id="F8AFD9"/>
<protein>
    <submittedName>
        <fullName evidence="1">Uncharacterized protein</fullName>
    </submittedName>
</protein>
<accession>F8AFD9</accession>
<dbReference type="EMBL" id="CP002779">
    <property type="protein sequence ID" value="AEH23746.1"/>
    <property type="molecule type" value="Genomic_DNA"/>
</dbReference>
<dbReference type="KEGG" id="pya:PYCH_00330"/>
<evidence type="ECO:0000313" key="2">
    <source>
        <dbReference type="Proteomes" id="UP000008386"/>
    </source>
</evidence>
<proteinExistence type="predicted"/>
<keyword evidence="2" id="KW-1185">Reference proteome</keyword>
<name>F8AFD9_PYRYC</name>
<sequence length="65" mass="7450">MAFHTITFYGNTPKKTMTKTMLTPYTFHTITFYGNATSSATATTRKSAFPHDYVLRKREGYAVIY</sequence>
<dbReference type="STRING" id="529709.PYCH_00330"/>
<dbReference type="HOGENOM" id="CLU_2839519_0_0_2"/>
<dbReference type="eggNOG" id="arCOG10871">
    <property type="taxonomic scope" value="Archaea"/>
</dbReference>
<dbReference type="Proteomes" id="UP000008386">
    <property type="component" value="Chromosome"/>
</dbReference>
<organism evidence="1 2">
    <name type="scientific">Pyrococcus yayanosii (strain CH1 / JCM 16557)</name>
    <dbReference type="NCBI Taxonomy" id="529709"/>
    <lineage>
        <taxon>Archaea</taxon>
        <taxon>Methanobacteriati</taxon>
        <taxon>Methanobacteriota</taxon>
        <taxon>Thermococci</taxon>
        <taxon>Thermococcales</taxon>
        <taxon>Thermococcaceae</taxon>
        <taxon>Pyrococcus</taxon>
    </lineage>
</organism>
<reference evidence="1 2" key="1">
    <citation type="journal article" date="2011" name="J. Bacteriol.">
        <title>Complete genome sequence of the obligate piezophilic hyperthermophilic archaeon Pyrococcus yayanosii CH1.</title>
        <authorList>
            <person name="Jun X."/>
            <person name="Lupeng L."/>
            <person name="Minjuan X."/>
            <person name="Oger P."/>
            <person name="Fengping W."/>
            <person name="Jebbar M."/>
            <person name="Xiang X."/>
        </authorList>
    </citation>
    <scope>NUCLEOTIDE SEQUENCE [LARGE SCALE GENOMIC DNA]</scope>
    <source>
        <strain evidence="2">CH1 / JCM 16557</strain>
    </source>
</reference>
<evidence type="ECO:0000313" key="1">
    <source>
        <dbReference type="EMBL" id="AEH23746.1"/>
    </source>
</evidence>
<gene>
    <name evidence="1" type="ordered locus">PYCH_00330</name>
</gene>